<name>K3V8R0_FUSPC</name>
<reference evidence="1 2" key="1">
    <citation type="journal article" date="2012" name="PLoS Pathog.">
        <title>Comparative pathogenomics reveals horizontally acquired novel virulence genes in fungi infecting cereal hosts.</title>
        <authorList>
            <person name="Gardiner D.M."/>
            <person name="McDonald M.C."/>
            <person name="Covarelli L."/>
            <person name="Solomon P.S."/>
            <person name="Rusu A.G."/>
            <person name="Marshall M."/>
            <person name="Kazan K."/>
            <person name="Chakraborty S."/>
            <person name="McDonald B.A."/>
            <person name="Manners J.M."/>
        </authorList>
    </citation>
    <scope>NUCLEOTIDE SEQUENCE [LARGE SCALE GENOMIC DNA]</scope>
    <source>
        <strain evidence="1 2">CS3096</strain>
    </source>
</reference>
<protein>
    <submittedName>
        <fullName evidence="1">Uncharacterized protein</fullName>
    </submittedName>
</protein>
<dbReference type="EMBL" id="AFNW01000317">
    <property type="protein sequence ID" value="EKJ70042.1"/>
    <property type="molecule type" value="Genomic_DNA"/>
</dbReference>
<accession>K3V8R0</accession>
<evidence type="ECO:0000313" key="1">
    <source>
        <dbReference type="EMBL" id="EKJ70042.1"/>
    </source>
</evidence>
<gene>
    <name evidence="1" type="ORF">FPSE_09779</name>
</gene>
<dbReference type="OrthoDB" id="10599979at2759"/>
<proteinExistence type="predicted"/>
<dbReference type="HOGENOM" id="CLU_829102_0_0_1"/>
<dbReference type="RefSeq" id="XP_009261171.1">
    <property type="nucleotide sequence ID" value="XM_009262896.1"/>
</dbReference>
<dbReference type="KEGG" id="fpu:FPSE_09779"/>
<comment type="caution">
    <text evidence="1">The sequence shown here is derived from an EMBL/GenBank/DDBJ whole genome shotgun (WGS) entry which is preliminary data.</text>
</comment>
<evidence type="ECO:0000313" key="2">
    <source>
        <dbReference type="Proteomes" id="UP000007978"/>
    </source>
</evidence>
<dbReference type="Proteomes" id="UP000007978">
    <property type="component" value="Chromosome 1"/>
</dbReference>
<keyword evidence="2" id="KW-1185">Reference proteome</keyword>
<dbReference type="GeneID" id="20368396"/>
<sequence>MEFCIITPIKPRSIKIESCLPPSITPSHGRLPLSYLPRESKLLRILAVDKDTSYSSVPKGGQYEDFSCITNTINTNACEVTALWKAVVEYYRPGGNIPDESPDDAKKTTNFPNPVNILKLHSNLSTKEWALNIASNLNRPMLIPVTYRDNPSMTNSAKTSCIDPIRFMLLHGLDASPQDSSMCLLRHEEGIMVLVISDVSTLMRWKLSPAHVRRLRGPLIPGTLDDIHGLVVAYLSQLIYATICWQSWRRNPGQMVFMYVVDSLAGMARFMEEYEESHGQSGYHACIGHVGDDQSWDAVADVQNQGDDVIELNVAKAMRRVFHLAIIAIWYLDAA</sequence>
<organism evidence="1 2">
    <name type="scientific">Fusarium pseudograminearum (strain CS3096)</name>
    <name type="common">Wheat and barley crown-rot fungus</name>
    <dbReference type="NCBI Taxonomy" id="1028729"/>
    <lineage>
        <taxon>Eukaryota</taxon>
        <taxon>Fungi</taxon>
        <taxon>Dikarya</taxon>
        <taxon>Ascomycota</taxon>
        <taxon>Pezizomycotina</taxon>
        <taxon>Sordariomycetes</taxon>
        <taxon>Hypocreomycetidae</taxon>
        <taxon>Hypocreales</taxon>
        <taxon>Nectriaceae</taxon>
        <taxon>Fusarium</taxon>
    </lineage>
</organism>
<dbReference type="AlphaFoldDB" id="K3V8R0"/>